<name>A0A926V9J7_9CYAN</name>
<dbReference type="SUPFAM" id="SSF53756">
    <property type="entry name" value="UDP-Glycosyltransferase/glycogen phosphorylase"/>
    <property type="match status" value="1"/>
</dbReference>
<evidence type="ECO:0000256" key="1">
    <source>
        <dbReference type="ARBA" id="ARBA00022676"/>
    </source>
</evidence>
<dbReference type="RefSeq" id="WP_190461341.1">
    <property type="nucleotide sequence ID" value="NZ_JACJPW010000002.1"/>
</dbReference>
<proteinExistence type="predicted"/>
<protein>
    <submittedName>
        <fullName evidence="3">Glycosyltransferase family 9 protein</fullName>
    </submittedName>
</protein>
<dbReference type="GO" id="GO:0005829">
    <property type="term" value="C:cytosol"/>
    <property type="evidence" value="ECO:0007669"/>
    <property type="project" value="TreeGrafter"/>
</dbReference>
<dbReference type="GO" id="GO:0008713">
    <property type="term" value="F:ADP-heptose-lipopolysaccharide heptosyltransferase activity"/>
    <property type="evidence" value="ECO:0007669"/>
    <property type="project" value="TreeGrafter"/>
</dbReference>
<dbReference type="Pfam" id="PF01075">
    <property type="entry name" value="Glyco_transf_9"/>
    <property type="match status" value="1"/>
</dbReference>
<dbReference type="PANTHER" id="PTHR30160">
    <property type="entry name" value="TETRAACYLDISACCHARIDE 4'-KINASE-RELATED"/>
    <property type="match status" value="1"/>
</dbReference>
<evidence type="ECO:0000313" key="4">
    <source>
        <dbReference type="Proteomes" id="UP000641646"/>
    </source>
</evidence>
<gene>
    <name evidence="3" type="ORF">H6G03_01490</name>
</gene>
<keyword evidence="1" id="KW-0328">Glycosyltransferase</keyword>
<dbReference type="CDD" id="cd03789">
    <property type="entry name" value="GT9_LPS_heptosyltransferase"/>
    <property type="match status" value="1"/>
</dbReference>
<dbReference type="Proteomes" id="UP000641646">
    <property type="component" value="Unassembled WGS sequence"/>
</dbReference>
<dbReference type="Gene3D" id="3.40.50.2000">
    <property type="entry name" value="Glycogen Phosphorylase B"/>
    <property type="match status" value="2"/>
</dbReference>
<keyword evidence="2" id="KW-0808">Transferase</keyword>
<accession>A0A926V9J7</accession>
<organism evidence="3 4">
    <name type="scientific">Aerosakkonema funiforme FACHB-1375</name>
    <dbReference type="NCBI Taxonomy" id="2949571"/>
    <lineage>
        <taxon>Bacteria</taxon>
        <taxon>Bacillati</taxon>
        <taxon>Cyanobacteriota</taxon>
        <taxon>Cyanophyceae</taxon>
        <taxon>Oscillatoriophycideae</taxon>
        <taxon>Aerosakkonematales</taxon>
        <taxon>Aerosakkonemataceae</taxon>
        <taxon>Aerosakkonema</taxon>
    </lineage>
</organism>
<dbReference type="InterPro" id="IPR051199">
    <property type="entry name" value="LPS_LOS_Heptosyltrfase"/>
</dbReference>
<evidence type="ECO:0000313" key="3">
    <source>
        <dbReference type="EMBL" id="MBD2179794.1"/>
    </source>
</evidence>
<evidence type="ECO:0000256" key="2">
    <source>
        <dbReference type="ARBA" id="ARBA00022679"/>
    </source>
</evidence>
<reference evidence="3" key="2">
    <citation type="submission" date="2020-08" db="EMBL/GenBank/DDBJ databases">
        <authorList>
            <person name="Chen M."/>
            <person name="Teng W."/>
            <person name="Zhao L."/>
            <person name="Hu C."/>
            <person name="Zhou Y."/>
            <person name="Han B."/>
            <person name="Song L."/>
            <person name="Shu W."/>
        </authorList>
    </citation>
    <scope>NUCLEOTIDE SEQUENCE</scope>
    <source>
        <strain evidence="3">FACHB-1375</strain>
    </source>
</reference>
<dbReference type="InterPro" id="IPR002201">
    <property type="entry name" value="Glyco_trans_9"/>
</dbReference>
<comment type="caution">
    <text evidence="3">The sequence shown here is derived from an EMBL/GenBank/DDBJ whole genome shotgun (WGS) entry which is preliminary data.</text>
</comment>
<keyword evidence="4" id="KW-1185">Reference proteome</keyword>
<dbReference type="EMBL" id="JACJPW010000002">
    <property type="protein sequence ID" value="MBD2179794.1"/>
    <property type="molecule type" value="Genomic_DNA"/>
</dbReference>
<dbReference type="PANTHER" id="PTHR30160:SF1">
    <property type="entry name" value="LIPOPOLYSACCHARIDE 1,2-N-ACETYLGLUCOSAMINETRANSFERASE-RELATED"/>
    <property type="match status" value="1"/>
</dbReference>
<reference evidence="3" key="1">
    <citation type="journal article" date="2015" name="ISME J.">
        <title>Draft Genome Sequence of Streptomyces incarnatus NRRL8089, which Produces the Nucleoside Antibiotic Sinefungin.</title>
        <authorList>
            <person name="Oshima K."/>
            <person name="Hattori M."/>
            <person name="Shimizu H."/>
            <person name="Fukuda K."/>
            <person name="Nemoto M."/>
            <person name="Inagaki K."/>
            <person name="Tamura T."/>
        </authorList>
    </citation>
    <scope>NUCLEOTIDE SEQUENCE</scope>
    <source>
        <strain evidence="3">FACHB-1375</strain>
    </source>
</reference>
<dbReference type="GO" id="GO:0009244">
    <property type="term" value="P:lipopolysaccharide core region biosynthetic process"/>
    <property type="evidence" value="ECO:0007669"/>
    <property type="project" value="TreeGrafter"/>
</dbReference>
<dbReference type="AlphaFoldDB" id="A0A926V9J7"/>
<sequence>MSLKRSAAEGMVWLVSKMITNHKNIPEKIKSIFVLRNNDIGDLLVITPLFEALKLRFPDADIVAGVGEWNVEILKLNPYISEVMTVNAPWNNKVIPNQSLWDAFNYIAFSSESEELAKRRFDVGIDILGSYFGSLLMMRTGIPYRLGVRGYAGGHTATQKYVQFDEWQNVGRAALRFAELLGATELPECRPQIFLSESELQAGEHRWSPKGDRADRRLQRIVIGPGGGFVEKCWPLENYVALVKMLTQGDNLEVIIVGGKHDRSAGQQLSAISQGVRNLAGDLTLRETFALVAAADFVVCNSSMLMHAAAAFSIPTVVLLGDCFPSTKQHAALWGYDRTCHIYGKESDRNELYKPPEVMEIIAKLLRN</sequence>